<keyword evidence="4" id="KW-0812">Transmembrane</keyword>
<dbReference type="PANTHER" id="PTHR11434">
    <property type="entry name" value="NADH-UBIQUINONE OXIDOREDUCTASE SUBUNIT ND4L"/>
    <property type="match status" value="1"/>
</dbReference>
<evidence type="ECO:0000256" key="2">
    <source>
        <dbReference type="ARBA" id="ARBA00010519"/>
    </source>
</evidence>
<protein>
    <submittedName>
        <fullName evidence="9">DNA-directed RNA polymerase subunit beta</fullName>
    </submittedName>
</protein>
<accession>A0AAW2VKD6</accession>
<evidence type="ECO:0000256" key="4">
    <source>
        <dbReference type="ARBA" id="ARBA00022692"/>
    </source>
</evidence>
<keyword evidence="5" id="KW-1278">Translocase</keyword>
<comment type="caution">
    <text evidence="9">The sequence shown here is derived from an EMBL/GenBank/DDBJ whole genome shotgun (WGS) entry which is preliminary data.</text>
</comment>
<organism evidence="9">
    <name type="scientific">Sesamum radiatum</name>
    <name type="common">Black benniseed</name>
    <dbReference type="NCBI Taxonomy" id="300843"/>
    <lineage>
        <taxon>Eukaryota</taxon>
        <taxon>Viridiplantae</taxon>
        <taxon>Streptophyta</taxon>
        <taxon>Embryophyta</taxon>
        <taxon>Tracheophyta</taxon>
        <taxon>Spermatophyta</taxon>
        <taxon>Magnoliopsida</taxon>
        <taxon>eudicotyledons</taxon>
        <taxon>Gunneridae</taxon>
        <taxon>Pentapetalae</taxon>
        <taxon>asterids</taxon>
        <taxon>lamiids</taxon>
        <taxon>Lamiales</taxon>
        <taxon>Pedaliaceae</taxon>
        <taxon>Sesamum</taxon>
    </lineage>
</organism>
<evidence type="ECO:0000256" key="8">
    <source>
        <dbReference type="ARBA" id="ARBA00023136"/>
    </source>
</evidence>
<keyword evidence="9" id="KW-0804">Transcription</keyword>
<evidence type="ECO:0000313" key="9">
    <source>
        <dbReference type="EMBL" id="KAL0429713.1"/>
    </source>
</evidence>
<gene>
    <name evidence="9" type="ORF">Sradi_0597300</name>
</gene>
<reference evidence="9" key="1">
    <citation type="submission" date="2020-06" db="EMBL/GenBank/DDBJ databases">
        <authorList>
            <person name="Li T."/>
            <person name="Hu X."/>
            <person name="Zhang T."/>
            <person name="Song X."/>
            <person name="Zhang H."/>
            <person name="Dai N."/>
            <person name="Sheng W."/>
            <person name="Hou X."/>
            <person name="Wei L."/>
        </authorList>
    </citation>
    <scope>NUCLEOTIDE SEQUENCE</scope>
    <source>
        <strain evidence="9">G02</strain>
        <tissue evidence="9">Leaf</tissue>
    </source>
</reference>
<dbReference type="PANTHER" id="PTHR11434:SF21">
    <property type="entry name" value="NADH DEHYDROGENASE SUBUNIT 4L-RELATED"/>
    <property type="match status" value="1"/>
</dbReference>
<dbReference type="GO" id="GO:0030964">
    <property type="term" value="C:NADH dehydrogenase complex"/>
    <property type="evidence" value="ECO:0007669"/>
    <property type="project" value="TreeGrafter"/>
</dbReference>
<dbReference type="InterPro" id="IPR039428">
    <property type="entry name" value="NUOK/Mnh_C1-like"/>
</dbReference>
<comment type="similarity">
    <text evidence="2">Belongs to the complex I subunit 4L family.</text>
</comment>
<dbReference type="GO" id="GO:0042773">
    <property type="term" value="P:ATP synthesis coupled electron transport"/>
    <property type="evidence" value="ECO:0007669"/>
    <property type="project" value="InterPro"/>
</dbReference>
<keyword evidence="6" id="KW-1133">Transmembrane helix</keyword>
<evidence type="ECO:0000256" key="5">
    <source>
        <dbReference type="ARBA" id="ARBA00022967"/>
    </source>
</evidence>
<dbReference type="EMBL" id="JACGWJ010000003">
    <property type="protein sequence ID" value="KAL0429713.1"/>
    <property type="molecule type" value="Genomic_DNA"/>
</dbReference>
<dbReference type="InterPro" id="IPR001133">
    <property type="entry name" value="NADH_UbQ_OxRdtase_chain4L/K"/>
</dbReference>
<proteinExistence type="inferred from homology"/>
<dbReference type="AlphaFoldDB" id="A0AAW2VKD6"/>
<evidence type="ECO:0000256" key="1">
    <source>
        <dbReference type="ARBA" id="ARBA00004141"/>
    </source>
</evidence>
<dbReference type="GO" id="GO:0016651">
    <property type="term" value="F:oxidoreductase activity, acting on NAD(P)H"/>
    <property type="evidence" value="ECO:0007669"/>
    <property type="project" value="InterPro"/>
</dbReference>
<evidence type="ECO:0000256" key="7">
    <source>
        <dbReference type="ARBA" id="ARBA00023027"/>
    </source>
</evidence>
<evidence type="ECO:0000256" key="3">
    <source>
        <dbReference type="ARBA" id="ARBA00022448"/>
    </source>
</evidence>
<evidence type="ECO:0000256" key="6">
    <source>
        <dbReference type="ARBA" id="ARBA00022989"/>
    </source>
</evidence>
<name>A0AAW2VKD6_SESRA</name>
<dbReference type="GO" id="GO:0000428">
    <property type="term" value="C:DNA-directed RNA polymerase complex"/>
    <property type="evidence" value="ECO:0007669"/>
    <property type="project" value="UniProtKB-KW"/>
</dbReference>
<keyword evidence="7" id="KW-0520">NAD</keyword>
<dbReference type="SUPFAM" id="SSF64484">
    <property type="entry name" value="beta and beta-prime subunits of DNA dependent RNA-polymerase"/>
    <property type="match status" value="1"/>
</dbReference>
<dbReference type="Pfam" id="PF00420">
    <property type="entry name" value="Oxidored_q2"/>
    <property type="match status" value="1"/>
</dbReference>
<keyword evidence="8" id="KW-0472">Membrane</keyword>
<sequence>MIPSQLPSQVKCYWKCPSTSVFGESSLIDENIPIMSMPIESMLLAVNSNFLVFSVSSDDMMGQSFASLVSTVAAAESAIGIILHQQVKERISTSFRYWTFTTMMLSIDQIISSSIPSRIPDYCMGTGSSSKALMSSNMQRQAVPLSRSEKCIVGTGLERQAALDSGALALAERGGKIVYLLFHWSSPSLSNSSFILALEQEPEWNRKVFEPFK</sequence>
<dbReference type="Gene3D" id="1.10.287.3510">
    <property type="match status" value="1"/>
</dbReference>
<keyword evidence="9" id="KW-0240">DNA-directed RNA polymerase</keyword>
<reference evidence="9" key="2">
    <citation type="journal article" date="2024" name="Plant">
        <title>Genomic evolution and insights into agronomic trait innovations of Sesamum species.</title>
        <authorList>
            <person name="Miao H."/>
            <person name="Wang L."/>
            <person name="Qu L."/>
            <person name="Liu H."/>
            <person name="Sun Y."/>
            <person name="Le M."/>
            <person name="Wang Q."/>
            <person name="Wei S."/>
            <person name="Zheng Y."/>
            <person name="Lin W."/>
            <person name="Duan Y."/>
            <person name="Cao H."/>
            <person name="Xiong S."/>
            <person name="Wang X."/>
            <person name="Wei L."/>
            <person name="Li C."/>
            <person name="Ma Q."/>
            <person name="Ju M."/>
            <person name="Zhao R."/>
            <person name="Li G."/>
            <person name="Mu C."/>
            <person name="Tian Q."/>
            <person name="Mei H."/>
            <person name="Zhang T."/>
            <person name="Gao T."/>
            <person name="Zhang H."/>
        </authorList>
    </citation>
    <scope>NUCLEOTIDE SEQUENCE</scope>
    <source>
        <strain evidence="9">G02</strain>
    </source>
</reference>
<keyword evidence="3" id="KW-0813">Transport</keyword>
<comment type="subcellular location">
    <subcellularLocation>
        <location evidence="1">Membrane</location>
        <topology evidence="1">Multi-pass membrane protein</topology>
    </subcellularLocation>
</comment>